<gene>
    <name evidence="7" type="ORF">DNG_10095</name>
</gene>
<keyword evidence="2 5" id="KW-0479">Metal-binding</keyword>
<protein>
    <submittedName>
        <fullName evidence="7">Probable cytochrome P450 phenylacetate 2-hydroxylase</fullName>
    </submittedName>
</protein>
<dbReference type="PANTHER" id="PTHR46300:SF9">
    <property type="entry name" value="P450, PUTATIVE-RELATED"/>
    <property type="match status" value="1"/>
</dbReference>
<dbReference type="Pfam" id="PF00067">
    <property type="entry name" value="p450"/>
    <property type="match status" value="1"/>
</dbReference>
<dbReference type="InterPro" id="IPR001128">
    <property type="entry name" value="Cyt_P450"/>
</dbReference>
<comment type="cofactor">
    <cofactor evidence="5">
        <name>heme</name>
        <dbReference type="ChEBI" id="CHEBI:30413"/>
    </cofactor>
</comment>
<evidence type="ECO:0000256" key="4">
    <source>
        <dbReference type="ARBA" id="ARBA00023004"/>
    </source>
</evidence>
<name>A0AAE8N6Z2_9PEZI</name>
<dbReference type="SUPFAM" id="SSF48264">
    <property type="entry name" value="Cytochrome P450"/>
    <property type="match status" value="1"/>
</dbReference>
<evidence type="ECO:0000313" key="7">
    <source>
        <dbReference type="EMBL" id="SPO07401.1"/>
    </source>
</evidence>
<dbReference type="EMBL" id="ONZQ02000020">
    <property type="protein sequence ID" value="SPO07401.1"/>
    <property type="molecule type" value="Genomic_DNA"/>
</dbReference>
<feature type="signal peptide" evidence="6">
    <location>
        <begin position="1"/>
        <end position="23"/>
    </location>
</feature>
<evidence type="ECO:0000313" key="8">
    <source>
        <dbReference type="Proteomes" id="UP001187682"/>
    </source>
</evidence>
<dbReference type="InterPro" id="IPR050364">
    <property type="entry name" value="Cytochrome_P450_fung"/>
</dbReference>
<organism evidence="7 8">
    <name type="scientific">Cephalotrichum gorgonifer</name>
    <dbReference type="NCBI Taxonomy" id="2041049"/>
    <lineage>
        <taxon>Eukaryota</taxon>
        <taxon>Fungi</taxon>
        <taxon>Dikarya</taxon>
        <taxon>Ascomycota</taxon>
        <taxon>Pezizomycotina</taxon>
        <taxon>Sordariomycetes</taxon>
        <taxon>Hypocreomycetidae</taxon>
        <taxon>Microascales</taxon>
        <taxon>Microascaceae</taxon>
        <taxon>Cephalotrichum</taxon>
    </lineage>
</organism>
<evidence type="ECO:0000256" key="5">
    <source>
        <dbReference type="PIRSR" id="PIRSR602401-1"/>
    </source>
</evidence>
<dbReference type="PRINTS" id="PR00463">
    <property type="entry name" value="EP450I"/>
</dbReference>
<keyword evidence="6" id="KW-0732">Signal</keyword>
<dbReference type="AlphaFoldDB" id="A0AAE8N6Z2"/>
<dbReference type="InterPro" id="IPR036396">
    <property type="entry name" value="Cyt_P450_sf"/>
</dbReference>
<dbReference type="InterPro" id="IPR002401">
    <property type="entry name" value="Cyt_P450_E_grp-I"/>
</dbReference>
<accession>A0AAE8N6Z2</accession>
<keyword evidence="3" id="KW-0560">Oxidoreductase</keyword>
<evidence type="ECO:0000256" key="1">
    <source>
        <dbReference type="ARBA" id="ARBA00010617"/>
    </source>
</evidence>
<feature type="chain" id="PRO_5042254569" evidence="6">
    <location>
        <begin position="24"/>
        <end position="517"/>
    </location>
</feature>
<dbReference type="Proteomes" id="UP001187682">
    <property type="component" value="Unassembled WGS sequence"/>
</dbReference>
<evidence type="ECO:0000256" key="3">
    <source>
        <dbReference type="ARBA" id="ARBA00023002"/>
    </source>
</evidence>
<comment type="similarity">
    <text evidence="1">Belongs to the cytochrome P450 family.</text>
</comment>
<proteinExistence type="inferred from homology"/>
<evidence type="ECO:0000256" key="2">
    <source>
        <dbReference type="ARBA" id="ARBA00022723"/>
    </source>
</evidence>
<dbReference type="GO" id="GO:0020037">
    <property type="term" value="F:heme binding"/>
    <property type="evidence" value="ECO:0007669"/>
    <property type="project" value="InterPro"/>
</dbReference>
<comment type="caution">
    <text evidence="7">The sequence shown here is derived from an EMBL/GenBank/DDBJ whole genome shotgun (WGS) entry which is preliminary data.</text>
</comment>
<feature type="binding site" description="axial binding residue" evidence="5">
    <location>
        <position position="437"/>
    </location>
    <ligand>
        <name>heme</name>
        <dbReference type="ChEBI" id="CHEBI:30413"/>
    </ligand>
    <ligandPart>
        <name>Fe</name>
        <dbReference type="ChEBI" id="CHEBI:18248"/>
    </ligandPart>
</feature>
<evidence type="ECO:0000256" key="6">
    <source>
        <dbReference type="SAM" id="SignalP"/>
    </source>
</evidence>
<dbReference type="GO" id="GO:0016705">
    <property type="term" value="F:oxidoreductase activity, acting on paired donors, with incorporation or reduction of molecular oxygen"/>
    <property type="evidence" value="ECO:0007669"/>
    <property type="project" value="InterPro"/>
</dbReference>
<dbReference type="PANTHER" id="PTHR46300">
    <property type="entry name" value="P450, PUTATIVE (EUROFUNG)-RELATED-RELATED"/>
    <property type="match status" value="1"/>
</dbReference>
<dbReference type="PRINTS" id="PR00385">
    <property type="entry name" value="P450"/>
</dbReference>
<keyword evidence="8" id="KW-1185">Reference proteome</keyword>
<dbReference type="Gene3D" id="1.10.630.10">
    <property type="entry name" value="Cytochrome P450"/>
    <property type="match status" value="1"/>
</dbReference>
<keyword evidence="5" id="KW-0349">Heme</keyword>
<dbReference type="GO" id="GO:0004497">
    <property type="term" value="F:monooxygenase activity"/>
    <property type="evidence" value="ECO:0007669"/>
    <property type="project" value="InterPro"/>
</dbReference>
<dbReference type="GO" id="GO:0005506">
    <property type="term" value="F:iron ion binding"/>
    <property type="evidence" value="ECO:0007669"/>
    <property type="project" value="InterPro"/>
</dbReference>
<reference evidence="7" key="1">
    <citation type="submission" date="2018-03" db="EMBL/GenBank/DDBJ databases">
        <authorList>
            <person name="Guldener U."/>
        </authorList>
    </citation>
    <scope>NUCLEOTIDE SEQUENCE</scope>
</reference>
<keyword evidence="4 5" id="KW-0408">Iron</keyword>
<sequence length="517" mass="58442">MHPAVSFFALASVVAVLVKWANRTDIPKIKGLPELPGIPLFGSLFFLGKHHARNCARLAKEYGDVFQVRLGNRRLIYVNSFDAVREFWIKNQSALISRPTFWTFHTVVSETQGVFTLGTSPWNESVKRARKAAATALNRQAVQTYLPFIDLESTTSINELVQNNKHGKNIDPNGYFQRFSLNISLTLNYGIRIQGTVYDKTLTEVVHTERELGNIRGIANNWQDYVPLLRLWPGAKAKALAARAKRDEYILDFLSQLKERIANGTDNPCIAGNVLKDPDAKLSDNELKSICLTMVAAGLDTLPGNINMTIAYLSSHHGQEIQERMYEEIIKSYPGEDPWHACLIEEKSEFVVSFVKEVLRYWSTLNLSFNRQSVKDIHYNGAVVPAGIPVLMNMWAANHDETHFKSPFTFMPERFMGVSEVGQGTQHYGYGAGTRMCAGAHLANRELYVIFTRLVLAFHIRETDNVKDRPILDTIECNSVPTSMVTQPKPFKVKFVPRNDQQLDAWVKSSLEKTAYL</sequence>